<keyword evidence="6 8" id="KW-1133">Transmembrane helix</keyword>
<evidence type="ECO:0000256" key="4">
    <source>
        <dbReference type="ARBA" id="ARBA00022519"/>
    </source>
</evidence>
<accession>A0A3E5E9P9</accession>
<evidence type="ECO:0000313" key="11">
    <source>
        <dbReference type="Proteomes" id="UP000261105"/>
    </source>
</evidence>
<evidence type="ECO:0000256" key="6">
    <source>
        <dbReference type="ARBA" id="ARBA00022989"/>
    </source>
</evidence>
<gene>
    <name evidence="10" type="ORF">DXB38_13825</name>
</gene>
<keyword evidence="5 8" id="KW-0812">Transmembrane</keyword>
<dbReference type="PANTHER" id="PTHR43357:SF4">
    <property type="entry name" value="INNER MEMBRANE ABC TRANSPORTER PERMEASE PROTEIN YDCV"/>
    <property type="match status" value="1"/>
</dbReference>
<dbReference type="Proteomes" id="UP000261105">
    <property type="component" value="Unassembled WGS sequence"/>
</dbReference>
<keyword evidence="7 8" id="KW-0472">Membrane</keyword>
<name>A0A3E5E9P9_9FIRM</name>
<keyword evidence="2 8" id="KW-0813">Transport</keyword>
<feature type="transmembrane region" description="Helical" evidence="8">
    <location>
        <begin position="127"/>
        <end position="147"/>
    </location>
</feature>
<dbReference type="PANTHER" id="PTHR43357">
    <property type="entry name" value="INNER MEMBRANE ABC TRANSPORTER PERMEASE PROTEIN YDCV"/>
    <property type="match status" value="1"/>
</dbReference>
<dbReference type="InterPro" id="IPR000515">
    <property type="entry name" value="MetI-like"/>
</dbReference>
<dbReference type="PROSITE" id="PS50928">
    <property type="entry name" value="ABC_TM1"/>
    <property type="match status" value="1"/>
</dbReference>
<dbReference type="InterPro" id="IPR035906">
    <property type="entry name" value="MetI-like_sf"/>
</dbReference>
<evidence type="ECO:0000256" key="5">
    <source>
        <dbReference type="ARBA" id="ARBA00022692"/>
    </source>
</evidence>
<sequence length="263" mass="29525">MKERKKGSAVIMLVLIAYLLLPLVVTIVYSLFDKWTEIVPKGFSINSYTELFQDPEFLMCILRSLIICVIPIIITTVIILLAMFVTTLYFPKLDKYVQIICMIPYTIQGVILSVSILAAYVRSETFLSNRMVMLFGAYSVIIMPYIYQGIKNGMSAVNVHTLVEAAEMLGCSRIYAFFKVVVPNLISSVTVSSLLAVGIIFGDYVLVRNLTGTSFQNMQIYLYQTMKSDSMKASAVFVVIMAITFIIAAVTLYLKNRGKKTTR</sequence>
<keyword evidence="3" id="KW-1003">Cell membrane</keyword>
<proteinExistence type="inferred from homology"/>
<dbReference type="AlphaFoldDB" id="A0A3E5E9P9"/>
<feature type="transmembrane region" description="Helical" evidence="8">
    <location>
        <begin position="233"/>
        <end position="254"/>
    </location>
</feature>
<evidence type="ECO:0000256" key="3">
    <source>
        <dbReference type="ARBA" id="ARBA00022475"/>
    </source>
</evidence>
<evidence type="ECO:0000256" key="1">
    <source>
        <dbReference type="ARBA" id="ARBA00004429"/>
    </source>
</evidence>
<feature type="domain" description="ABC transmembrane type-1" evidence="9">
    <location>
        <begin position="61"/>
        <end position="251"/>
    </location>
</feature>
<evidence type="ECO:0000313" key="10">
    <source>
        <dbReference type="EMBL" id="RGN85508.1"/>
    </source>
</evidence>
<feature type="transmembrane region" description="Helical" evidence="8">
    <location>
        <begin position="176"/>
        <end position="201"/>
    </location>
</feature>
<organism evidence="10 11">
    <name type="scientific">Blautia obeum</name>
    <dbReference type="NCBI Taxonomy" id="40520"/>
    <lineage>
        <taxon>Bacteria</taxon>
        <taxon>Bacillati</taxon>
        <taxon>Bacillota</taxon>
        <taxon>Clostridia</taxon>
        <taxon>Lachnospirales</taxon>
        <taxon>Lachnospiraceae</taxon>
        <taxon>Blautia</taxon>
    </lineage>
</organism>
<dbReference type="RefSeq" id="WP_117593704.1">
    <property type="nucleotide sequence ID" value="NZ_JAQDGF010000005.1"/>
</dbReference>
<dbReference type="SUPFAM" id="SSF161098">
    <property type="entry name" value="MetI-like"/>
    <property type="match status" value="1"/>
</dbReference>
<evidence type="ECO:0000259" key="9">
    <source>
        <dbReference type="PROSITE" id="PS50928"/>
    </source>
</evidence>
<dbReference type="GO" id="GO:0005886">
    <property type="term" value="C:plasma membrane"/>
    <property type="evidence" value="ECO:0007669"/>
    <property type="project" value="UniProtKB-SubCell"/>
</dbReference>
<comment type="caution">
    <text evidence="10">The sequence shown here is derived from an EMBL/GenBank/DDBJ whole genome shotgun (WGS) entry which is preliminary data.</text>
</comment>
<feature type="transmembrane region" description="Helical" evidence="8">
    <location>
        <begin position="12"/>
        <end position="32"/>
    </location>
</feature>
<keyword evidence="4" id="KW-0997">Cell inner membrane</keyword>
<dbReference type="Gene3D" id="1.10.3720.10">
    <property type="entry name" value="MetI-like"/>
    <property type="match status" value="1"/>
</dbReference>
<evidence type="ECO:0000256" key="2">
    <source>
        <dbReference type="ARBA" id="ARBA00022448"/>
    </source>
</evidence>
<dbReference type="EMBL" id="QSUZ01000023">
    <property type="protein sequence ID" value="RGN85508.1"/>
    <property type="molecule type" value="Genomic_DNA"/>
</dbReference>
<dbReference type="CDD" id="cd06261">
    <property type="entry name" value="TM_PBP2"/>
    <property type="match status" value="1"/>
</dbReference>
<dbReference type="GO" id="GO:0055085">
    <property type="term" value="P:transmembrane transport"/>
    <property type="evidence" value="ECO:0007669"/>
    <property type="project" value="InterPro"/>
</dbReference>
<comment type="subcellular location">
    <subcellularLocation>
        <location evidence="1">Cell inner membrane</location>
        <topology evidence="1">Multi-pass membrane protein</topology>
    </subcellularLocation>
    <subcellularLocation>
        <location evidence="8">Cell membrane</location>
        <topology evidence="8">Multi-pass membrane protein</topology>
    </subcellularLocation>
</comment>
<feature type="transmembrane region" description="Helical" evidence="8">
    <location>
        <begin position="102"/>
        <end position="121"/>
    </location>
</feature>
<reference evidence="10 11" key="1">
    <citation type="submission" date="2018-08" db="EMBL/GenBank/DDBJ databases">
        <title>A genome reference for cultivated species of the human gut microbiota.</title>
        <authorList>
            <person name="Zou Y."/>
            <person name="Xue W."/>
            <person name="Luo G."/>
        </authorList>
    </citation>
    <scope>NUCLEOTIDE SEQUENCE [LARGE SCALE GENOMIC DNA]</scope>
    <source>
        <strain evidence="10 11">OM03-6</strain>
    </source>
</reference>
<feature type="transmembrane region" description="Helical" evidence="8">
    <location>
        <begin position="61"/>
        <end position="90"/>
    </location>
</feature>
<evidence type="ECO:0000256" key="7">
    <source>
        <dbReference type="ARBA" id="ARBA00023136"/>
    </source>
</evidence>
<comment type="similarity">
    <text evidence="8">Belongs to the binding-protein-dependent transport system permease family.</text>
</comment>
<protein>
    <submittedName>
        <fullName evidence="10">ABC transporter permease subunit</fullName>
    </submittedName>
</protein>
<evidence type="ECO:0000256" key="8">
    <source>
        <dbReference type="RuleBase" id="RU363032"/>
    </source>
</evidence>
<dbReference type="Pfam" id="PF00528">
    <property type="entry name" value="BPD_transp_1"/>
    <property type="match status" value="1"/>
</dbReference>